<dbReference type="RefSeq" id="WP_054773262.1">
    <property type="nucleotide sequence ID" value="NZ_AP019782.1"/>
</dbReference>
<name>A0A8D4VQ68_9GAMM</name>
<dbReference type="Proteomes" id="UP000824988">
    <property type="component" value="Chromosome"/>
</dbReference>
<evidence type="ECO:0000256" key="1">
    <source>
        <dbReference type="SAM" id="Phobius"/>
    </source>
</evidence>
<feature type="transmembrane region" description="Helical" evidence="1">
    <location>
        <begin position="12"/>
        <end position="30"/>
    </location>
</feature>
<organism evidence="2 3">
    <name type="scientific">Methylogaea oryzae</name>
    <dbReference type="NCBI Taxonomy" id="1295382"/>
    <lineage>
        <taxon>Bacteria</taxon>
        <taxon>Pseudomonadati</taxon>
        <taxon>Pseudomonadota</taxon>
        <taxon>Gammaproteobacteria</taxon>
        <taxon>Methylococcales</taxon>
        <taxon>Methylococcaceae</taxon>
        <taxon>Methylogaea</taxon>
    </lineage>
</organism>
<dbReference type="KEGG" id="moz:MoryE10_18280"/>
<feature type="transmembrane region" description="Helical" evidence="1">
    <location>
        <begin position="80"/>
        <end position="101"/>
    </location>
</feature>
<keyword evidence="1" id="KW-1133">Transmembrane helix</keyword>
<feature type="transmembrane region" description="Helical" evidence="1">
    <location>
        <begin position="113"/>
        <end position="129"/>
    </location>
</feature>
<keyword evidence="3" id="KW-1185">Reference proteome</keyword>
<protein>
    <submittedName>
        <fullName evidence="2">Uncharacterized protein</fullName>
    </submittedName>
</protein>
<reference evidence="2" key="1">
    <citation type="submission" date="2019-06" db="EMBL/GenBank/DDBJ databases">
        <title>Complete genome sequence of Methylogaea oryzae strain JCM16910.</title>
        <authorList>
            <person name="Asakawa S."/>
        </authorList>
    </citation>
    <scope>NUCLEOTIDE SEQUENCE</scope>
    <source>
        <strain evidence="2">E10</strain>
    </source>
</reference>
<feature type="transmembrane region" description="Helical" evidence="1">
    <location>
        <begin position="50"/>
        <end position="68"/>
    </location>
</feature>
<dbReference type="EMBL" id="AP019782">
    <property type="protein sequence ID" value="BBL71222.1"/>
    <property type="molecule type" value="Genomic_DNA"/>
</dbReference>
<evidence type="ECO:0000313" key="2">
    <source>
        <dbReference type="EMBL" id="BBL71222.1"/>
    </source>
</evidence>
<dbReference type="AlphaFoldDB" id="A0A8D4VQ68"/>
<gene>
    <name evidence="2" type="ORF">MoryE10_18280</name>
</gene>
<sequence length="130" mass="14547">MVGIWSEYSREYLIAFSILTAVLFSVPISVAPLSWARFFRWTVPDNTDLALYFGRCLGALALVVDWIVIQAAIEGDAIAIVFQGLDLLMALMVVIHVYGAVKRIQPVTETWEIGFWLALLILNVCFQPIA</sequence>
<proteinExistence type="predicted"/>
<evidence type="ECO:0000313" key="3">
    <source>
        <dbReference type="Proteomes" id="UP000824988"/>
    </source>
</evidence>
<accession>A0A8D4VQ68</accession>
<keyword evidence="1" id="KW-0472">Membrane</keyword>
<keyword evidence="1" id="KW-0812">Transmembrane</keyword>